<feature type="domain" description="Transposase IS204/IS1001/IS1096/IS1165 DDE" evidence="1">
    <location>
        <begin position="2"/>
        <end position="58"/>
    </location>
</feature>
<protein>
    <recommendedName>
        <fullName evidence="1">Transposase IS204/IS1001/IS1096/IS1165 DDE domain-containing protein</fullName>
    </recommendedName>
</protein>
<dbReference type="Pfam" id="PF01610">
    <property type="entry name" value="DDE_Tnp_ISL3"/>
    <property type="match status" value="1"/>
</dbReference>
<evidence type="ECO:0000259" key="1">
    <source>
        <dbReference type="Pfam" id="PF01610"/>
    </source>
</evidence>
<organism evidence="2">
    <name type="scientific">termite gut metagenome</name>
    <dbReference type="NCBI Taxonomy" id="433724"/>
    <lineage>
        <taxon>unclassified sequences</taxon>
        <taxon>metagenomes</taxon>
        <taxon>organismal metagenomes</taxon>
    </lineage>
</organism>
<name>A0A5J4S8F7_9ZZZZ</name>
<evidence type="ECO:0000313" key="2">
    <source>
        <dbReference type="EMBL" id="KAA6342419.1"/>
    </source>
</evidence>
<comment type="caution">
    <text evidence="2">The sequence shown here is derived from an EMBL/GenBank/DDBJ whole genome shotgun (WGS) entry which is preliminary data.</text>
</comment>
<dbReference type="InterPro" id="IPR002560">
    <property type="entry name" value="Transposase_DDE"/>
</dbReference>
<reference evidence="2" key="1">
    <citation type="submission" date="2019-03" db="EMBL/GenBank/DDBJ databases">
        <title>Single cell metagenomics reveals metabolic interactions within the superorganism composed of flagellate Streblomastix strix and complex community of Bacteroidetes bacteria on its surface.</title>
        <authorList>
            <person name="Treitli S.C."/>
            <person name="Kolisko M."/>
            <person name="Husnik F."/>
            <person name="Keeling P."/>
            <person name="Hampl V."/>
        </authorList>
    </citation>
    <scope>NUCLEOTIDE SEQUENCE</scope>
    <source>
        <strain evidence="2">STM</strain>
    </source>
</reference>
<dbReference type="AlphaFoldDB" id="A0A5J4S8F7"/>
<dbReference type="EMBL" id="SNRY01000327">
    <property type="protein sequence ID" value="KAA6342419.1"/>
    <property type="molecule type" value="Genomic_DNA"/>
</dbReference>
<proteinExistence type="predicted"/>
<sequence length="104" mass="12035">MRKIVCRCFPKAIRVIDRFHVQKLAHDSLQEMRIAIAGMQSTGKHKLRKNPNYWAKNTPLNCLKTVILTNNFLQEAGICSSNLRINGRPNKNKEPNFFLNFIPI</sequence>
<gene>
    <name evidence="2" type="ORF">EZS27_009820</name>
</gene>
<accession>A0A5J4S8F7</accession>